<dbReference type="HOGENOM" id="CLU_3308566_0_0_7"/>
<dbReference type="AlphaFoldDB" id="B6WTT2"/>
<reference evidence="1 2" key="1">
    <citation type="submission" date="2008-10" db="EMBL/GenBank/DDBJ databases">
        <title>Draft genome sequence of Desulvovibrio piger (ATCC 29098).</title>
        <authorList>
            <person name="Sudarsanam P."/>
            <person name="Ley R."/>
            <person name="Guruge J."/>
            <person name="Turnbaugh P.J."/>
            <person name="Mahowald M."/>
            <person name="Liep D."/>
            <person name="Gordon J."/>
        </authorList>
    </citation>
    <scope>NUCLEOTIDE SEQUENCE [LARGE SCALE GENOMIC DNA]</scope>
    <source>
        <strain evidence="1 2">ATCC 29098</strain>
    </source>
</reference>
<gene>
    <name evidence="1" type="ORF">DESPIG_01490</name>
</gene>
<protein>
    <submittedName>
        <fullName evidence="1">Uncharacterized protein</fullName>
    </submittedName>
</protein>
<dbReference type="EMBL" id="ABXU01000035">
    <property type="protein sequence ID" value="EEB33615.1"/>
    <property type="molecule type" value="Genomic_DNA"/>
</dbReference>
<sequence>MSNVVCRHSARKYHKKDAGSAACLFFCVFLKCRHSTYEC</sequence>
<evidence type="ECO:0000313" key="1">
    <source>
        <dbReference type="EMBL" id="EEB33615.1"/>
    </source>
</evidence>
<comment type="caution">
    <text evidence="1">The sequence shown here is derived from an EMBL/GenBank/DDBJ whole genome shotgun (WGS) entry which is preliminary data.</text>
</comment>
<proteinExistence type="predicted"/>
<evidence type="ECO:0000313" key="2">
    <source>
        <dbReference type="Proteomes" id="UP000003676"/>
    </source>
</evidence>
<organism evidence="1 2">
    <name type="scientific">Desulfovibrio piger ATCC 29098</name>
    <dbReference type="NCBI Taxonomy" id="411464"/>
    <lineage>
        <taxon>Bacteria</taxon>
        <taxon>Pseudomonadati</taxon>
        <taxon>Thermodesulfobacteriota</taxon>
        <taxon>Desulfovibrionia</taxon>
        <taxon>Desulfovibrionales</taxon>
        <taxon>Desulfovibrionaceae</taxon>
        <taxon>Desulfovibrio</taxon>
    </lineage>
</organism>
<name>B6WTT2_9BACT</name>
<accession>B6WTT2</accession>
<reference evidence="1 2" key="2">
    <citation type="submission" date="2008-10" db="EMBL/GenBank/DDBJ databases">
        <authorList>
            <person name="Fulton L."/>
            <person name="Clifton S."/>
            <person name="Fulton B."/>
            <person name="Xu J."/>
            <person name="Minx P."/>
            <person name="Pepin K.H."/>
            <person name="Johnson M."/>
            <person name="Bhonagiri V."/>
            <person name="Nash W.E."/>
            <person name="Mardis E.R."/>
            <person name="Wilson R.K."/>
        </authorList>
    </citation>
    <scope>NUCLEOTIDE SEQUENCE [LARGE SCALE GENOMIC DNA]</scope>
    <source>
        <strain evidence="1 2">ATCC 29098</strain>
    </source>
</reference>
<dbReference type="Proteomes" id="UP000003676">
    <property type="component" value="Unassembled WGS sequence"/>
</dbReference>